<dbReference type="GeneID" id="65918317"/>
<evidence type="ECO:0000313" key="3">
    <source>
        <dbReference type="Proteomes" id="UP000051181"/>
    </source>
</evidence>
<accession>A0A0R1F845</accession>
<proteinExistence type="predicted"/>
<dbReference type="Pfam" id="PF01944">
    <property type="entry name" value="SpoIIM"/>
    <property type="match status" value="1"/>
</dbReference>
<dbReference type="eggNOG" id="COG1300">
    <property type="taxonomic scope" value="Bacteria"/>
</dbReference>
<dbReference type="Proteomes" id="UP000051181">
    <property type="component" value="Unassembled WGS sequence"/>
</dbReference>
<gene>
    <name evidence="2" type="ORF">FD22_GL001802</name>
</gene>
<reference evidence="2 3" key="1">
    <citation type="journal article" date="2015" name="Genome Announc.">
        <title>Expanding the biotechnology potential of lactobacilli through comparative genomics of 213 strains and associated genera.</title>
        <authorList>
            <person name="Sun Z."/>
            <person name="Harris H.M."/>
            <person name="McCann A."/>
            <person name="Guo C."/>
            <person name="Argimon S."/>
            <person name="Zhang W."/>
            <person name="Yang X."/>
            <person name="Jeffery I.B."/>
            <person name="Cooney J.C."/>
            <person name="Kagawa T.F."/>
            <person name="Liu W."/>
            <person name="Song Y."/>
            <person name="Salvetti E."/>
            <person name="Wrobel A."/>
            <person name="Rasinkangas P."/>
            <person name="Parkhill J."/>
            <person name="Rea M.C."/>
            <person name="O'Sullivan O."/>
            <person name="Ritari J."/>
            <person name="Douillard F.P."/>
            <person name="Paul Ross R."/>
            <person name="Yang R."/>
            <person name="Briner A.E."/>
            <person name="Felis G.E."/>
            <person name="de Vos W.M."/>
            <person name="Barrangou R."/>
            <person name="Klaenhammer T.R."/>
            <person name="Caufield P.W."/>
            <person name="Cui Y."/>
            <person name="Zhang H."/>
            <person name="O'Toole P.W."/>
        </authorList>
    </citation>
    <scope>NUCLEOTIDE SEQUENCE [LARGE SCALE GENOMIC DNA]</scope>
    <source>
        <strain evidence="2 3">DSM 20001</strain>
    </source>
</reference>
<keyword evidence="1" id="KW-1133">Transmembrane helix</keyword>
<keyword evidence="1" id="KW-0472">Membrane</keyword>
<sequence length="208" mass="24149">MDKTTELRQWRRRQIWTNLLSAWAALIIVAALIYMVLAWAQPDITTIQRALKRAVSGIKSDSNWQMFLRIAWHNERAVLIVFMLSLIPVPLLYWLNLVGTAASIGLVLYVNAGQTRVGMLILAGLVPHGIFEISCFAFALALASQLNYYIRSRTRNWRKRRYDWIGRLPWWPFIRPLLRWYLMIVVPGLLLAAAIESYVTPWLLTLVR</sequence>
<evidence type="ECO:0000313" key="2">
    <source>
        <dbReference type="EMBL" id="KRK15322.1"/>
    </source>
</evidence>
<protein>
    <submittedName>
        <fullName evidence="2">Membrane protein</fullName>
    </submittedName>
</protein>
<dbReference type="InterPro" id="IPR002798">
    <property type="entry name" value="SpoIIM-like"/>
</dbReference>
<feature type="transmembrane region" description="Helical" evidence="1">
    <location>
        <begin position="130"/>
        <end position="150"/>
    </location>
</feature>
<feature type="transmembrane region" description="Helical" evidence="1">
    <location>
        <begin position="20"/>
        <end position="40"/>
    </location>
</feature>
<dbReference type="PANTHER" id="PTHR35337">
    <property type="entry name" value="SLR1478 PROTEIN"/>
    <property type="match status" value="1"/>
</dbReference>
<feature type="transmembrane region" description="Helical" evidence="1">
    <location>
        <begin position="77"/>
        <end position="110"/>
    </location>
</feature>
<feature type="transmembrane region" description="Helical" evidence="1">
    <location>
        <begin position="177"/>
        <end position="199"/>
    </location>
</feature>
<dbReference type="EMBL" id="AZCN01000051">
    <property type="protein sequence ID" value="KRK15322.1"/>
    <property type="molecule type" value="Genomic_DNA"/>
</dbReference>
<evidence type="ECO:0000256" key="1">
    <source>
        <dbReference type="SAM" id="Phobius"/>
    </source>
</evidence>
<name>A0A0R1F845_9LACO</name>
<dbReference type="PANTHER" id="PTHR35337:SF1">
    <property type="entry name" value="SLR1478 PROTEIN"/>
    <property type="match status" value="1"/>
</dbReference>
<organism evidence="2 3">
    <name type="scientific">Loigolactobacillus coryniformis subsp. coryniformis KCTC 3167 = DSM 20001</name>
    <dbReference type="NCBI Taxonomy" id="913848"/>
    <lineage>
        <taxon>Bacteria</taxon>
        <taxon>Bacillati</taxon>
        <taxon>Bacillota</taxon>
        <taxon>Bacilli</taxon>
        <taxon>Lactobacillales</taxon>
        <taxon>Lactobacillaceae</taxon>
        <taxon>Loigolactobacillus</taxon>
    </lineage>
</organism>
<keyword evidence="1" id="KW-0812">Transmembrane</keyword>
<comment type="caution">
    <text evidence="2">The sequence shown here is derived from an EMBL/GenBank/DDBJ whole genome shotgun (WGS) entry which is preliminary data.</text>
</comment>
<dbReference type="RefSeq" id="WP_010010346.1">
    <property type="nucleotide sequence ID" value="NZ_AZCN01000051.1"/>
</dbReference>
<dbReference type="AlphaFoldDB" id="A0A0R1F845"/>
<dbReference type="PATRIC" id="fig|913848.6.peg.1845"/>